<reference evidence="2" key="1">
    <citation type="submission" date="2024-04" db="EMBL/GenBank/DDBJ databases">
        <title>Salinicola lusitanus LLJ914,a marine bacterium isolated from the Okinawa Trough.</title>
        <authorList>
            <person name="Li J."/>
        </authorList>
    </citation>
    <scope>NUCLEOTIDE SEQUENCE [LARGE SCALE GENOMIC DNA]</scope>
</reference>
<proteinExistence type="predicted"/>
<protein>
    <submittedName>
        <fullName evidence="1">Uncharacterized protein</fullName>
    </submittedName>
</protein>
<accession>A0AAW0NEY4</accession>
<keyword evidence="2" id="KW-1185">Reference proteome</keyword>
<sequence length="139" mass="15552">MILPTGLQYHPHPVRETPLTRTSAHLPFTHGAKAKQHFFLFRYKVLASVTSPGSDVLSPIAAPTLPHRTVSVSLLCALDPPALCIHAGGVSQLPPFRRRLPPCIQMTELSARHTHMHCGDIQQRPEPTLQTRRNTLYLW</sequence>
<dbReference type="EMBL" id="JBBPFD010000017">
    <property type="protein sequence ID" value="KAK7891533.1"/>
    <property type="molecule type" value="Genomic_DNA"/>
</dbReference>
<gene>
    <name evidence="1" type="ORF">WMY93_023496</name>
</gene>
<evidence type="ECO:0000313" key="1">
    <source>
        <dbReference type="EMBL" id="KAK7891533.1"/>
    </source>
</evidence>
<comment type="caution">
    <text evidence="1">The sequence shown here is derived from an EMBL/GenBank/DDBJ whole genome shotgun (WGS) entry which is preliminary data.</text>
</comment>
<name>A0AAW0NEY4_9GOBI</name>
<evidence type="ECO:0000313" key="2">
    <source>
        <dbReference type="Proteomes" id="UP001460270"/>
    </source>
</evidence>
<dbReference type="Proteomes" id="UP001460270">
    <property type="component" value="Unassembled WGS sequence"/>
</dbReference>
<dbReference type="AlphaFoldDB" id="A0AAW0NEY4"/>
<organism evidence="1 2">
    <name type="scientific">Mugilogobius chulae</name>
    <name type="common">yellowstripe goby</name>
    <dbReference type="NCBI Taxonomy" id="88201"/>
    <lineage>
        <taxon>Eukaryota</taxon>
        <taxon>Metazoa</taxon>
        <taxon>Chordata</taxon>
        <taxon>Craniata</taxon>
        <taxon>Vertebrata</taxon>
        <taxon>Euteleostomi</taxon>
        <taxon>Actinopterygii</taxon>
        <taxon>Neopterygii</taxon>
        <taxon>Teleostei</taxon>
        <taxon>Neoteleostei</taxon>
        <taxon>Acanthomorphata</taxon>
        <taxon>Gobiaria</taxon>
        <taxon>Gobiiformes</taxon>
        <taxon>Gobioidei</taxon>
        <taxon>Gobiidae</taxon>
        <taxon>Gobionellinae</taxon>
        <taxon>Mugilogobius</taxon>
    </lineage>
</organism>